<evidence type="ECO:0000313" key="1">
    <source>
        <dbReference type="EMBL" id="KRN08597.1"/>
    </source>
</evidence>
<comment type="caution">
    <text evidence="1">The sequence shown here is derived from an EMBL/GenBank/DDBJ whole genome shotgun (WGS) entry which is preliminary data.</text>
</comment>
<accession>A0A0R2E4L6</accession>
<protein>
    <submittedName>
        <fullName evidence="1">Uncharacterized protein</fullName>
    </submittedName>
</protein>
<reference evidence="1 2" key="1">
    <citation type="journal article" date="2015" name="Genome Announc.">
        <title>Expanding the biotechnology potential of lactobacilli through comparative genomics of 213 strains and associated genera.</title>
        <authorList>
            <person name="Sun Z."/>
            <person name="Harris H.M."/>
            <person name="McCann A."/>
            <person name="Guo C."/>
            <person name="Argimon S."/>
            <person name="Zhang W."/>
            <person name="Yang X."/>
            <person name="Jeffery I.B."/>
            <person name="Cooney J.C."/>
            <person name="Kagawa T.F."/>
            <person name="Liu W."/>
            <person name="Song Y."/>
            <person name="Salvetti E."/>
            <person name="Wrobel A."/>
            <person name="Rasinkangas P."/>
            <person name="Parkhill J."/>
            <person name="Rea M.C."/>
            <person name="O'Sullivan O."/>
            <person name="Ritari J."/>
            <person name="Douillard F.P."/>
            <person name="Paul Ross R."/>
            <person name="Yang R."/>
            <person name="Briner A.E."/>
            <person name="Felis G.E."/>
            <person name="de Vos W.M."/>
            <person name="Barrangou R."/>
            <person name="Klaenhammer T.R."/>
            <person name="Caufield P.W."/>
            <person name="Cui Y."/>
            <person name="Zhang H."/>
            <person name="O'Toole P.W."/>
        </authorList>
    </citation>
    <scope>NUCLEOTIDE SEQUENCE [LARGE SCALE GENOMIC DNA]</scope>
    <source>
        <strain evidence="1 2">DSM 20444</strain>
    </source>
</reference>
<evidence type="ECO:0000313" key="2">
    <source>
        <dbReference type="Proteomes" id="UP000050898"/>
    </source>
</evidence>
<keyword evidence="2" id="KW-1185">Reference proteome</keyword>
<gene>
    <name evidence="1" type="ORF">FD00_GL002155</name>
</gene>
<name>A0A0R2E4L6_9LACO</name>
<dbReference type="AlphaFoldDB" id="A0A0R2E4L6"/>
<dbReference type="Proteomes" id="UP000050898">
    <property type="component" value="Unassembled WGS sequence"/>
</dbReference>
<proteinExistence type="predicted"/>
<dbReference type="EMBL" id="AYYH01000065">
    <property type="protein sequence ID" value="KRN08597.1"/>
    <property type="molecule type" value="Genomic_DNA"/>
</dbReference>
<sequence>MLGIQKILSICSLKMPLWMIGDVFLRVTIQFQSGIKMKTLVKNLNLRYWKAVKRVPTVG</sequence>
<organism evidence="1 2">
    <name type="scientific">Liquorilactobacillus mali KCTC 3596 = DSM 20444</name>
    <dbReference type="NCBI Taxonomy" id="1046596"/>
    <lineage>
        <taxon>Bacteria</taxon>
        <taxon>Bacillati</taxon>
        <taxon>Bacillota</taxon>
        <taxon>Bacilli</taxon>
        <taxon>Lactobacillales</taxon>
        <taxon>Lactobacillaceae</taxon>
        <taxon>Liquorilactobacillus</taxon>
    </lineage>
</organism>